<dbReference type="Proteomes" id="UP000621436">
    <property type="component" value="Unassembled WGS sequence"/>
</dbReference>
<dbReference type="PANTHER" id="PTHR46969:SF1">
    <property type="entry name" value="BIFUNCTIONAL PROTEIN HLDE"/>
    <property type="match status" value="1"/>
</dbReference>
<evidence type="ECO:0000313" key="5">
    <source>
        <dbReference type="Proteomes" id="UP000621436"/>
    </source>
</evidence>
<dbReference type="SUPFAM" id="SSF53613">
    <property type="entry name" value="Ribokinase-like"/>
    <property type="match status" value="1"/>
</dbReference>
<dbReference type="Gene3D" id="3.40.1190.20">
    <property type="match status" value="1"/>
</dbReference>
<evidence type="ECO:0000256" key="2">
    <source>
        <dbReference type="ARBA" id="ARBA00022777"/>
    </source>
</evidence>
<dbReference type="GO" id="GO:0016773">
    <property type="term" value="F:phosphotransferase activity, alcohol group as acceptor"/>
    <property type="evidence" value="ECO:0007669"/>
    <property type="project" value="InterPro"/>
</dbReference>
<evidence type="ECO:0000256" key="1">
    <source>
        <dbReference type="ARBA" id="ARBA00022679"/>
    </source>
</evidence>
<dbReference type="InterPro" id="IPR011611">
    <property type="entry name" value="PfkB_dom"/>
</dbReference>
<dbReference type="Pfam" id="PF00294">
    <property type="entry name" value="PfkB"/>
    <property type="match status" value="1"/>
</dbReference>
<feature type="domain" description="Carbohydrate kinase PfkB" evidence="3">
    <location>
        <begin position="15"/>
        <end position="316"/>
    </location>
</feature>
<dbReference type="EMBL" id="JADPIE010000001">
    <property type="protein sequence ID" value="MBF8435720.1"/>
    <property type="molecule type" value="Genomic_DNA"/>
</dbReference>
<comment type="caution">
    <text evidence="4">The sequence shown here is derived from an EMBL/GenBank/DDBJ whole genome shotgun (WGS) entry which is preliminary data.</text>
</comment>
<keyword evidence="1" id="KW-0808">Transferase</keyword>
<reference evidence="4" key="1">
    <citation type="submission" date="2020-11" db="EMBL/GenBank/DDBJ databases">
        <title>Halonatronomonas betainensis gen. nov., sp. nov. a novel haloalkaliphilic representative of the family Halanaerobiacae capable of betaine degradation.</title>
        <authorList>
            <person name="Boltyanskaya Y."/>
            <person name="Kevbrin V."/>
            <person name="Detkova E."/>
            <person name="Grouzdev D.S."/>
            <person name="Koziaeva V."/>
            <person name="Zhilina T."/>
        </authorList>
    </citation>
    <scope>NUCLEOTIDE SEQUENCE</scope>
    <source>
        <strain evidence="4">Z-7014</strain>
    </source>
</reference>
<dbReference type="InterPro" id="IPR011913">
    <property type="entry name" value="RfaE_dom_I"/>
</dbReference>
<evidence type="ECO:0000259" key="3">
    <source>
        <dbReference type="Pfam" id="PF00294"/>
    </source>
</evidence>
<protein>
    <submittedName>
        <fullName evidence="4">Bifunctional hydroxymethylpyrimidine kinase/phosphomethylpyrimidine kinase</fullName>
    </submittedName>
</protein>
<dbReference type="GO" id="GO:0005829">
    <property type="term" value="C:cytosol"/>
    <property type="evidence" value="ECO:0007669"/>
    <property type="project" value="TreeGrafter"/>
</dbReference>
<dbReference type="CDD" id="cd01172">
    <property type="entry name" value="RfaE_like"/>
    <property type="match status" value="1"/>
</dbReference>
<dbReference type="GO" id="GO:0033785">
    <property type="term" value="F:heptose 7-phosphate kinase activity"/>
    <property type="evidence" value="ECO:0007669"/>
    <property type="project" value="TreeGrafter"/>
</dbReference>
<dbReference type="AlphaFoldDB" id="A0A931ARW7"/>
<dbReference type="InterPro" id="IPR029056">
    <property type="entry name" value="Ribokinase-like"/>
</dbReference>
<organism evidence="4 5">
    <name type="scientific">Halonatronomonas betaini</name>
    <dbReference type="NCBI Taxonomy" id="2778430"/>
    <lineage>
        <taxon>Bacteria</taxon>
        <taxon>Bacillati</taxon>
        <taxon>Bacillota</taxon>
        <taxon>Clostridia</taxon>
        <taxon>Halanaerobiales</taxon>
        <taxon>Halarsenatibacteraceae</taxon>
        <taxon>Halonatronomonas</taxon>
    </lineage>
</organism>
<proteinExistence type="predicted"/>
<sequence length="327" mass="35613">MSLLESFECLLKGKTMVIGDLIIDEFLFGNPSRISREAPVLILEEKNREFRPGGAANAAYNIASISSKTKLLAISGNSKNWDNLSGLLVNEGVDISGVLLEGTNNNLKTRVIAGSNQVVDQQIVRIDRKYDSEIKEEFRDQIFDRFSTSLPEVDSILLSDYGYGLLNQSLIERIMEKAVAAKTPVIVDSRTQLGKFRRATIATPNIEEASQFWGSAIRSENDLKKAGNYILNKLNSRYLLITRGAEGMTLFDQSGCETVPVANKVEVFDVTGAGDTVSAVITLALAADIPIIDGVKLANYAAGEVVKKPGVASVSPEEIKEAISHEK</sequence>
<dbReference type="RefSeq" id="WP_270452385.1">
    <property type="nucleotide sequence ID" value="NZ_JADPIE010000001.1"/>
</dbReference>
<keyword evidence="2 4" id="KW-0418">Kinase</keyword>
<gene>
    <name evidence="4" type="ORF">I0Q91_01380</name>
</gene>
<dbReference type="GO" id="GO:0033786">
    <property type="term" value="F:heptose-1-phosphate adenylyltransferase activity"/>
    <property type="evidence" value="ECO:0007669"/>
    <property type="project" value="TreeGrafter"/>
</dbReference>
<accession>A0A931ARW7</accession>
<dbReference type="PANTHER" id="PTHR46969">
    <property type="entry name" value="BIFUNCTIONAL PROTEIN HLDE"/>
    <property type="match status" value="1"/>
</dbReference>
<name>A0A931ARW7_9FIRM</name>
<evidence type="ECO:0000313" key="4">
    <source>
        <dbReference type="EMBL" id="MBF8435720.1"/>
    </source>
</evidence>
<keyword evidence="5" id="KW-1185">Reference proteome</keyword>